<feature type="compositionally biased region" description="Low complexity" evidence="9">
    <location>
        <begin position="120"/>
        <end position="133"/>
    </location>
</feature>
<feature type="region of interest" description="Disordered" evidence="9">
    <location>
        <begin position="1"/>
        <end position="142"/>
    </location>
</feature>
<keyword evidence="11" id="KW-1185">Reference proteome</keyword>
<dbReference type="InterPro" id="IPR011425">
    <property type="entry name" value="Med9"/>
</dbReference>
<feature type="coiled-coil region" evidence="8">
    <location>
        <begin position="164"/>
        <end position="198"/>
    </location>
</feature>
<evidence type="ECO:0000256" key="8">
    <source>
        <dbReference type="SAM" id="Coils"/>
    </source>
</evidence>
<keyword evidence="6 7" id="KW-0539">Nucleus</keyword>
<comment type="subunit">
    <text evidence="7">Component of the Mediator complex.</text>
</comment>
<comment type="similarity">
    <text evidence="2 7">Belongs to the Mediator complex subunit 9 family.</text>
</comment>
<dbReference type="Proteomes" id="UP000452235">
    <property type="component" value="Unassembled WGS sequence"/>
</dbReference>
<protein>
    <recommendedName>
        <fullName evidence="7">Mediator of RNA polymerase II transcription subunit 9</fullName>
    </recommendedName>
    <alternativeName>
        <fullName evidence="7">Mediator complex subunit 9</fullName>
    </alternativeName>
</protein>
<dbReference type="EMBL" id="BLJY01000001">
    <property type="protein sequence ID" value="GFF12535.1"/>
    <property type="molecule type" value="Genomic_DNA"/>
</dbReference>
<feature type="compositionally biased region" description="Low complexity" evidence="9">
    <location>
        <begin position="29"/>
        <end position="38"/>
    </location>
</feature>
<name>A0A5M3YM53_ASPTE</name>
<organism evidence="10 11">
    <name type="scientific">Aspergillus terreus</name>
    <dbReference type="NCBI Taxonomy" id="33178"/>
    <lineage>
        <taxon>Eukaryota</taxon>
        <taxon>Fungi</taxon>
        <taxon>Dikarya</taxon>
        <taxon>Ascomycota</taxon>
        <taxon>Pezizomycotina</taxon>
        <taxon>Eurotiomycetes</taxon>
        <taxon>Eurotiomycetidae</taxon>
        <taxon>Eurotiales</taxon>
        <taxon>Aspergillaceae</taxon>
        <taxon>Aspergillus</taxon>
        <taxon>Aspergillus subgen. Circumdati</taxon>
    </lineage>
</organism>
<dbReference type="OrthoDB" id="5414694at2759"/>
<comment type="subcellular location">
    <subcellularLocation>
        <location evidence="1 7">Nucleus</location>
    </subcellularLocation>
</comment>
<dbReference type="Pfam" id="PF07544">
    <property type="entry name" value="Med9"/>
    <property type="match status" value="1"/>
</dbReference>
<reference evidence="10 11" key="1">
    <citation type="submission" date="2020-01" db="EMBL/GenBank/DDBJ databases">
        <title>Aspergillus terreus IFO 6365 whole genome shotgun sequence.</title>
        <authorList>
            <person name="Kanamasa S."/>
            <person name="Takahashi H."/>
        </authorList>
    </citation>
    <scope>NUCLEOTIDE SEQUENCE [LARGE SCALE GENOMIC DNA]</scope>
    <source>
        <strain evidence="10 11">IFO 6365</strain>
    </source>
</reference>
<feature type="compositionally biased region" description="Low complexity" evidence="9">
    <location>
        <begin position="48"/>
        <end position="65"/>
    </location>
</feature>
<accession>A0A5M3YM53</accession>
<dbReference type="GO" id="GO:0003712">
    <property type="term" value="F:transcription coregulator activity"/>
    <property type="evidence" value="ECO:0007669"/>
    <property type="project" value="InterPro"/>
</dbReference>
<dbReference type="AlphaFoldDB" id="A0A5M3YM53"/>
<evidence type="ECO:0000256" key="6">
    <source>
        <dbReference type="ARBA" id="ARBA00023242"/>
    </source>
</evidence>
<evidence type="ECO:0000256" key="7">
    <source>
        <dbReference type="RuleBase" id="RU364145"/>
    </source>
</evidence>
<comment type="function">
    <text evidence="7">Component of the Mediator complex, a coactivator involved in the regulated transcription of nearly all RNA polymerase II-dependent genes. Mediator functions as a bridge to convey information from gene-specific regulatory proteins to the basal RNA polymerase II transcription machinery. Mediator is recruited to promoters by direct interactions with regulatory proteins and serves as a scaffold for the assembly of a functional preinitiation complex with RNA polymerase II and the general transcription factors.</text>
</comment>
<evidence type="ECO:0000256" key="3">
    <source>
        <dbReference type="ARBA" id="ARBA00023015"/>
    </source>
</evidence>
<keyword evidence="4 7" id="KW-0010">Activator</keyword>
<dbReference type="GO" id="GO:0016592">
    <property type="term" value="C:mediator complex"/>
    <property type="evidence" value="ECO:0007669"/>
    <property type="project" value="InterPro"/>
</dbReference>
<evidence type="ECO:0000313" key="10">
    <source>
        <dbReference type="EMBL" id="GFF12535.1"/>
    </source>
</evidence>
<evidence type="ECO:0000256" key="4">
    <source>
        <dbReference type="ARBA" id="ARBA00023159"/>
    </source>
</evidence>
<comment type="caution">
    <text evidence="10">The sequence shown here is derived from an EMBL/GenBank/DDBJ whole genome shotgun (WGS) entry which is preliminary data.</text>
</comment>
<sequence length="212" mass="21782">MASRSPTVLTPLAKSSPAPNTPGVKESAPLTTTTTDTPQPVPFPPPQTFDILPPLHSLLLRLLSPQTNNDRPGDDSTGTAGPSGPPGQQSQSSTQPQSSSTGNEHAGGTLPTVSLTGPGSASASAEIAALSSSAPPPLDIKHLPTEASSIKIRIQKAQAVVESLPDVDRSVADQEKEIAQLEERIARLTSVLSDFGKRANMGSSGMQATQAP</sequence>
<evidence type="ECO:0000313" key="11">
    <source>
        <dbReference type="Proteomes" id="UP000452235"/>
    </source>
</evidence>
<evidence type="ECO:0000256" key="1">
    <source>
        <dbReference type="ARBA" id="ARBA00004123"/>
    </source>
</evidence>
<evidence type="ECO:0000256" key="2">
    <source>
        <dbReference type="ARBA" id="ARBA00008089"/>
    </source>
</evidence>
<feature type="compositionally biased region" description="Low complexity" evidence="9">
    <location>
        <begin position="76"/>
        <end position="102"/>
    </location>
</feature>
<proteinExistence type="inferred from homology"/>
<dbReference type="GO" id="GO:0006357">
    <property type="term" value="P:regulation of transcription by RNA polymerase II"/>
    <property type="evidence" value="ECO:0007669"/>
    <property type="project" value="InterPro"/>
</dbReference>
<keyword evidence="8" id="KW-0175">Coiled coil</keyword>
<evidence type="ECO:0000256" key="9">
    <source>
        <dbReference type="SAM" id="MobiDB-lite"/>
    </source>
</evidence>
<keyword evidence="3 7" id="KW-0805">Transcription regulation</keyword>
<keyword evidence="5 7" id="KW-0804">Transcription</keyword>
<gene>
    <name evidence="7" type="primary">MED9</name>
    <name evidence="10" type="ORF">ATEIFO6365_0001075800</name>
</gene>
<evidence type="ECO:0000256" key="5">
    <source>
        <dbReference type="ARBA" id="ARBA00023163"/>
    </source>
</evidence>